<organism evidence="16 19">
    <name type="scientific">Rotaria socialis</name>
    <dbReference type="NCBI Taxonomy" id="392032"/>
    <lineage>
        <taxon>Eukaryota</taxon>
        <taxon>Metazoa</taxon>
        <taxon>Spiralia</taxon>
        <taxon>Gnathifera</taxon>
        <taxon>Rotifera</taxon>
        <taxon>Eurotatoria</taxon>
        <taxon>Bdelloidea</taxon>
        <taxon>Philodinida</taxon>
        <taxon>Philodinidae</taxon>
        <taxon>Rotaria</taxon>
    </lineage>
</organism>
<comment type="caution">
    <text evidence="16">The sequence shown here is derived from an EMBL/GenBank/DDBJ whole genome shotgun (WGS) entry which is preliminary data.</text>
</comment>
<evidence type="ECO:0000313" key="13">
    <source>
        <dbReference type="EMBL" id="CAF3650657.1"/>
    </source>
</evidence>
<dbReference type="Proteomes" id="UP000663825">
    <property type="component" value="Unassembled WGS sequence"/>
</dbReference>
<dbReference type="PANTHER" id="PTHR31816:SF3">
    <property type="entry name" value="MICOS COMPLEX SUBUNIT MIC13"/>
    <property type="match status" value="1"/>
</dbReference>
<dbReference type="EMBL" id="CAJNYD010003360">
    <property type="protein sequence ID" value="CAF3500959.1"/>
    <property type="molecule type" value="Genomic_DNA"/>
</dbReference>
<accession>A0A821ATZ8</accession>
<dbReference type="EMBL" id="CAJOBS010000465">
    <property type="protein sequence ID" value="CAF4583033.1"/>
    <property type="molecule type" value="Genomic_DNA"/>
</dbReference>
<sequence>MAYFIKWGTKLAIVGGATLLVVNHEVFGTNKYTKQIINEVRRSLPDTAEAFDQMPTKQEFSDALVNNWNSGVQTTFHWLVDAPTHTYKLFSSLSDKVKG</sequence>
<evidence type="ECO:0000256" key="2">
    <source>
        <dbReference type="ARBA" id="ARBA00006771"/>
    </source>
</evidence>
<dbReference type="Pfam" id="PF15884">
    <property type="entry name" value="QIL1"/>
    <property type="match status" value="1"/>
</dbReference>
<evidence type="ECO:0000256" key="7">
    <source>
        <dbReference type="ARBA" id="ARBA00023136"/>
    </source>
</evidence>
<comment type="function">
    <text evidence="8">Component of the MICOS complex, a large protein complex of the mitochondrial inner membrane that plays crucial roles in the maintenance of crista junctions, inner membrane architecture, and formation of contact sites to the outer membrane.</text>
</comment>
<dbReference type="EMBL" id="CAJNYV010004162">
    <property type="protein sequence ID" value="CAF3650657.1"/>
    <property type="molecule type" value="Genomic_DNA"/>
</dbReference>
<proteinExistence type="inferred from homology"/>
<evidence type="ECO:0000313" key="17">
    <source>
        <dbReference type="EMBL" id="CAF4649894.1"/>
    </source>
</evidence>
<evidence type="ECO:0000313" key="9">
    <source>
        <dbReference type="EMBL" id="CAF3311422.1"/>
    </source>
</evidence>
<comment type="subunit">
    <text evidence="8">Component of the mitochondrial contact site and cristae organizing system (MICOS) complex.</text>
</comment>
<dbReference type="GO" id="GO:0061617">
    <property type="term" value="C:MICOS complex"/>
    <property type="evidence" value="ECO:0007669"/>
    <property type="project" value="UniProtKB-UniRule"/>
</dbReference>
<evidence type="ECO:0000313" key="12">
    <source>
        <dbReference type="EMBL" id="CAF3500959.1"/>
    </source>
</evidence>
<keyword evidence="3" id="KW-0812">Transmembrane</keyword>
<keyword evidence="4 8" id="KW-0999">Mitochondrion inner membrane</keyword>
<dbReference type="Proteomes" id="UP000663838">
    <property type="component" value="Unassembled WGS sequence"/>
</dbReference>
<keyword evidence="5" id="KW-1133">Transmembrane helix</keyword>
<evidence type="ECO:0000313" key="10">
    <source>
        <dbReference type="EMBL" id="CAF3324915.1"/>
    </source>
</evidence>
<dbReference type="PANTHER" id="PTHR31816">
    <property type="entry name" value="MICOS COMPLEX SUBUNIT MIC13"/>
    <property type="match status" value="1"/>
</dbReference>
<dbReference type="EMBL" id="CAJOBQ010000557">
    <property type="protein sequence ID" value="CAF4379832.1"/>
    <property type="molecule type" value="Genomic_DNA"/>
</dbReference>
<reference evidence="16" key="1">
    <citation type="submission" date="2021-02" db="EMBL/GenBank/DDBJ databases">
        <authorList>
            <person name="Nowell W R."/>
        </authorList>
    </citation>
    <scope>NUCLEOTIDE SEQUENCE</scope>
</reference>
<dbReference type="Proteomes" id="UP000663865">
    <property type="component" value="Unassembled WGS sequence"/>
</dbReference>
<dbReference type="Proteomes" id="UP000663851">
    <property type="component" value="Unassembled WGS sequence"/>
</dbReference>
<dbReference type="Proteomes" id="UP000663869">
    <property type="component" value="Unassembled WGS sequence"/>
</dbReference>
<dbReference type="Proteomes" id="UP000663848">
    <property type="component" value="Unassembled WGS sequence"/>
</dbReference>
<dbReference type="EMBL" id="CAJNYT010000066">
    <property type="protein sequence ID" value="CAF3324915.1"/>
    <property type="molecule type" value="Genomic_DNA"/>
</dbReference>
<dbReference type="EMBL" id="CAJOBO010000251">
    <property type="protein sequence ID" value="CAF4174727.1"/>
    <property type="molecule type" value="Genomic_DNA"/>
</dbReference>
<keyword evidence="20" id="KW-1185">Reference proteome</keyword>
<gene>
    <name evidence="9" type="ORF">FME351_LOCUS430</name>
    <name evidence="10" type="ORF">GRG538_LOCUS2832</name>
    <name evidence="14" type="ORF">HFQ381_LOCUS5835</name>
    <name evidence="13" type="ORF">KIK155_LOCUS23445</name>
    <name evidence="12" type="ORF">LUA448_LOCUS25292</name>
    <name evidence="18" type="ORF">QYT958_LOCUS34605</name>
    <name evidence="11" type="ORF">TIS948_LOCUS21373</name>
    <name evidence="16" type="ORF">TOA249_LOCUS9392</name>
    <name evidence="15" type="ORF">TSG867_LOCUS11504</name>
    <name evidence="17" type="ORF">UJA718_LOCUS33650</name>
</gene>
<dbReference type="EMBL" id="CAJNXB010003669">
    <property type="protein sequence ID" value="CAF3331445.1"/>
    <property type="molecule type" value="Genomic_DNA"/>
</dbReference>
<keyword evidence="7" id="KW-0472">Membrane</keyword>
<dbReference type="Proteomes" id="UP000663872">
    <property type="component" value="Unassembled WGS sequence"/>
</dbReference>
<evidence type="ECO:0000313" key="20">
    <source>
        <dbReference type="Proteomes" id="UP000663873"/>
    </source>
</evidence>
<comment type="subcellular location">
    <subcellularLocation>
        <location evidence="1 8">Mitochondrion inner membrane</location>
        <topology evidence="1 8">Single-pass membrane protein</topology>
    </subcellularLocation>
</comment>
<evidence type="ECO:0000313" key="16">
    <source>
        <dbReference type="EMBL" id="CAF4583033.1"/>
    </source>
</evidence>
<evidence type="ECO:0000313" key="18">
    <source>
        <dbReference type="EMBL" id="CAF4964512.1"/>
    </source>
</evidence>
<comment type="similarity">
    <text evidence="2 8">Belongs to the MICOS complex subunit Mic13 family.</text>
</comment>
<evidence type="ECO:0000256" key="4">
    <source>
        <dbReference type="ARBA" id="ARBA00022792"/>
    </source>
</evidence>
<name>A0A821ATZ8_9BILA</name>
<evidence type="ECO:0000256" key="6">
    <source>
        <dbReference type="ARBA" id="ARBA00023128"/>
    </source>
</evidence>
<dbReference type="EMBL" id="CAJOBR010025074">
    <property type="protein sequence ID" value="CAF4964512.1"/>
    <property type="molecule type" value="Genomic_DNA"/>
</dbReference>
<evidence type="ECO:0000256" key="3">
    <source>
        <dbReference type="ARBA" id="ARBA00022692"/>
    </source>
</evidence>
<protein>
    <recommendedName>
        <fullName evidence="8">MICOS complex subunit MIC13</fullName>
    </recommendedName>
</protein>
<keyword evidence="6 8" id="KW-0496">Mitochondrion</keyword>
<evidence type="ECO:0000313" key="11">
    <source>
        <dbReference type="EMBL" id="CAF3331445.1"/>
    </source>
</evidence>
<dbReference type="EMBL" id="CAJNYU010000010">
    <property type="protein sequence ID" value="CAF3311422.1"/>
    <property type="molecule type" value="Genomic_DNA"/>
</dbReference>
<dbReference type="Proteomes" id="UP000663862">
    <property type="component" value="Unassembled WGS sequence"/>
</dbReference>
<dbReference type="GO" id="GO:0042407">
    <property type="term" value="P:cristae formation"/>
    <property type="evidence" value="ECO:0007669"/>
    <property type="project" value="TreeGrafter"/>
</dbReference>
<dbReference type="EMBL" id="CAJOBP010029763">
    <property type="protein sequence ID" value="CAF4649894.1"/>
    <property type="molecule type" value="Genomic_DNA"/>
</dbReference>
<evidence type="ECO:0000256" key="1">
    <source>
        <dbReference type="ARBA" id="ARBA00004434"/>
    </source>
</evidence>
<dbReference type="GO" id="GO:0044284">
    <property type="term" value="C:mitochondrial crista junction"/>
    <property type="evidence" value="ECO:0007669"/>
    <property type="project" value="TreeGrafter"/>
</dbReference>
<evidence type="ECO:0000313" key="14">
    <source>
        <dbReference type="EMBL" id="CAF4174727.1"/>
    </source>
</evidence>
<dbReference type="AlphaFoldDB" id="A0A821ATZ8"/>
<evidence type="ECO:0000256" key="5">
    <source>
        <dbReference type="ARBA" id="ARBA00022989"/>
    </source>
</evidence>
<evidence type="ECO:0000313" key="19">
    <source>
        <dbReference type="Proteomes" id="UP000663838"/>
    </source>
</evidence>
<dbReference type="Proteomes" id="UP000663833">
    <property type="component" value="Unassembled WGS sequence"/>
</dbReference>
<dbReference type="OrthoDB" id="5948578at2759"/>
<dbReference type="InterPro" id="IPR026769">
    <property type="entry name" value="Mic13"/>
</dbReference>
<evidence type="ECO:0000313" key="15">
    <source>
        <dbReference type="EMBL" id="CAF4379832.1"/>
    </source>
</evidence>
<dbReference type="Proteomes" id="UP000663873">
    <property type="component" value="Unassembled WGS sequence"/>
</dbReference>
<evidence type="ECO:0000256" key="8">
    <source>
        <dbReference type="RuleBase" id="RU363009"/>
    </source>
</evidence>